<keyword evidence="2" id="KW-1185">Reference proteome</keyword>
<evidence type="ECO:0000313" key="2">
    <source>
        <dbReference type="Proteomes" id="UP000679335"/>
    </source>
</evidence>
<dbReference type="InterPro" id="IPR019646">
    <property type="entry name" value="Aminoglyc_AdlTrfase"/>
</dbReference>
<protein>
    <recommendedName>
        <fullName evidence="3">Amino acid transporter</fullName>
    </recommendedName>
</protein>
<proteinExistence type="predicted"/>
<name>A0ABX8GMC3_9CELL</name>
<reference evidence="1 2" key="1">
    <citation type="submission" date="2021-05" db="EMBL/GenBank/DDBJ databases">
        <title>Novel species in genus Cellulomonas.</title>
        <authorList>
            <person name="Zhang G."/>
        </authorList>
    </citation>
    <scope>NUCLEOTIDE SEQUENCE [LARGE SCALE GENOMIC DNA]</scope>
    <source>
        <strain evidence="2">zg-ZUI157</strain>
    </source>
</reference>
<sequence>MGLEETRAWDPLDPTEVAALLADVGCRWWIAGGWALDLYLGRQTRPHADTDVVVLREDLPTVQRHLDGWTLMAADPPGTLRDWEPGEELPSAVHDVWCRPRGSEAWSLQLMVLDAVDDQWVYRRDPRVRRPIATITAPPSSAGVPVLAPEIQLLHKSHGPRPKDEQDLDAVAGHLSPERRAWLREALRLTDPGHAWLARL</sequence>
<dbReference type="EMBL" id="CP076023">
    <property type="protein sequence ID" value="QWC17190.1"/>
    <property type="molecule type" value="Genomic_DNA"/>
</dbReference>
<evidence type="ECO:0000313" key="1">
    <source>
        <dbReference type="EMBL" id="QWC17190.1"/>
    </source>
</evidence>
<dbReference type="RefSeq" id="WP_208197465.1">
    <property type="nucleotide sequence ID" value="NZ_CP076023.1"/>
</dbReference>
<dbReference type="SUPFAM" id="SSF81301">
    <property type="entry name" value="Nucleotidyltransferase"/>
    <property type="match status" value="1"/>
</dbReference>
<evidence type="ECO:0008006" key="3">
    <source>
        <dbReference type="Google" id="ProtNLM"/>
    </source>
</evidence>
<accession>A0ABX8GMC3</accession>
<gene>
    <name evidence="1" type="ORF">KKR89_06225</name>
</gene>
<dbReference type="Pfam" id="PF10706">
    <property type="entry name" value="Aminoglyc_resit"/>
    <property type="match status" value="1"/>
</dbReference>
<dbReference type="Proteomes" id="UP000679335">
    <property type="component" value="Chromosome"/>
</dbReference>
<dbReference type="InterPro" id="IPR043519">
    <property type="entry name" value="NT_sf"/>
</dbReference>
<organism evidence="1 2">
    <name type="scientific">Cellulomonas dongxiuzhuiae</name>
    <dbReference type="NCBI Taxonomy" id="2819979"/>
    <lineage>
        <taxon>Bacteria</taxon>
        <taxon>Bacillati</taxon>
        <taxon>Actinomycetota</taxon>
        <taxon>Actinomycetes</taxon>
        <taxon>Micrococcales</taxon>
        <taxon>Cellulomonadaceae</taxon>
        <taxon>Cellulomonas</taxon>
    </lineage>
</organism>
<dbReference type="Gene3D" id="3.30.460.40">
    <property type="match status" value="1"/>
</dbReference>